<accession>A0ABT3T0K1</accession>
<reference evidence="9" key="1">
    <citation type="submission" date="2019-02" db="EMBL/GenBank/DDBJ databases">
        <authorList>
            <person name="Li S.-H."/>
        </authorList>
    </citation>
    <scope>NUCLEOTIDE SEQUENCE</scope>
    <source>
        <strain evidence="9">IMCC11814</strain>
    </source>
</reference>
<dbReference type="PANTHER" id="PTHR33209">
    <property type="entry name" value="PROTEASE 4"/>
    <property type="match status" value="1"/>
</dbReference>
<organism evidence="9 10">
    <name type="scientific">Candidatus Marimicrobium litorale</name>
    <dbReference type="NCBI Taxonomy" id="2518991"/>
    <lineage>
        <taxon>Bacteria</taxon>
        <taxon>Pseudomonadati</taxon>
        <taxon>Pseudomonadota</taxon>
        <taxon>Gammaproteobacteria</taxon>
        <taxon>Cellvibrionales</taxon>
        <taxon>Halieaceae</taxon>
        <taxon>Marimicrobium</taxon>
    </lineage>
</organism>
<feature type="domain" description="Peptidase S49" evidence="8">
    <location>
        <begin position="390"/>
        <end position="540"/>
    </location>
</feature>
<keyword evidence="3" id="KW-0645">Protease</keyword>
<dbReference type="Gene3D" id="3.90.226.10">
    <property type="entry name" value="2-enoyl-CoA Hydratase, Chain A, domain 1"/>
    <property type="match status" value="4"/>
</dbReference>
<sequence>MSKPSLLRRIAAGTWTAITRIRLAMANILFLVLLALIYFVYMGGGPEPLPEQAALLLNVSGTVVDQKTAVNPLQAVLSEPSPEQHEVLLRDIIESIEYAADDPAINSLVMELDSLVYLGISKTQEITPALEAFRETGKPIIALGDYYTQDQYLLASYADTVISHPLGGVMLEGFSSYRNYFREALDKLSINVHVFRAGEQKSYVEPFLRDDMSEPVKELTARWLGDLWQQYTSTVELQRNLTEGALDNYVNNLPDLLRQQGGDAGQAALKAGLIDKLLGRSEGNDYLVQLVGASNDDGLYEAIEFERYVGRKRPMQLGTAAGDRIGVITATGNILPGDQPPGNIGGDSLARLIRGAVDEDDIKAIVLRVNSGGGSYFASEIVRQQILYAREKEKPLIVSMGAVAASGGYYIAADATEIWATPATITGSIGVFAAFPTFEGLLQRMGIHTDGVGTTKLAGALRPDRPVKPEQKAVINSGIEFAYRNFLQVVADGREMSVESVDPLAQGRVWSAADALESGLIDQLGGLEEAIASAAEHAGLSDYKVDFVELPVSPRELLMRQLANRGMSLNLWEESATGAMFLRLMLPVRAAVRELTTLQDPNHLYVRCLACGLTPEL</sequence>
<dbReference type="NCBIfam" id="TIGR00706">
    <property type="entry name" value="SppA_dom"/>
    <property type="match status" value="1"/>
</dbReference>
<feature type="domain" description="Peptidase S49" evidence="8">
    <location>
        <begin position="133"/>
        <end position="279"/>
    </location>
</feature>
<evidence type="ECO:0000256" key="5">
    <source>
        <dbReference type="ARBA" id="ARBA00022825"/>
    </source>
</evidence>
<keyword evidence="4" id="KW-0378">Hydrolase</keyword>
<evidence type="ECO:0000256" key="2">
    <source>
        <dbReference type="ARBA" id="ARBA00008683"/>
    </source>
</evidence>
<dbReference type="InterPro" id="IPR029045">
    <property type="entry name" value="ClpP/crotonase-like_dom_sf"/>
</dbReference>
<dbReference type="InterPro" id="IPR004635">
    <property type="entry name" value="Pept_S49_SppA"/>
</dbReference>
<evidence type="ECO:0000313" key="10">
    <source>
        <dbReference type="Proteomes" id="UP001143304"/>
    </source>
</evidence>
<comment type="caution">
    <text evidence="9">The sequence shown here is derived from an EMBL/GenBank/DDBJ whole genome shotgun (WGS) entry which is preliminary data.</text>
</comment>
<dbReference type="NCBIfam" id="TIGR00705">
    <property type="entry name" value="SppA_67K"/>
    <property type="match status" value="1"/>
</dbReference>
<gene>
    <name evidence="9" type="primary">sppA</name>
    <name evidence="9" type="ORF">EYC82_00190</name>
</gene>
<evidence type="ECO:0000313" key="9">
    <source>
        <dbReference type="EMBL" id="MCX2975771.1"/>
    </source>
</evidence>
<dbReference type="EMBL" id="SHNO01000001">
    <property type="protein sequence ID" value="MCX2975771.1"/>
    <property type="molecule type" value="Genomic_DNA"/>
</dbReference>
<evidence type="ECO:0000256" key="1">
    <source>
        <dbReference type="ARBA" id="ARBA00004370"/>
    </source>
</evidence>
<comment type="subcellular location">
    <subcellularLocation>
        <location evidence="1">Membrane</location>
    </subcellularLocation>
</comment>
<keyword evidence="5" id="KW-0720">Serine protease</keyword>
<keyword evidence="7" id="KW-1133">Transmembrane helix</keyword>
<dbReference type="CDD" id="cd07023">
    <property type="entry name" value="S49_Sppa_N_C"/>
    <property type="match status" value="1"/>
</dbReference>
<dbReference type="RefSeq" id="WP_279247537.1">
    <property type="nucleotide sequence ID" value="NZ_SHNO01000001.1"/>
</dbReference>
<evidence type="ECO:0000256" key="6">
    <source>
        <dbReference type="ARBA" id="ARBA00023136"/>
    </source>
</evidence>
<dbReference type="Pfam" id="PF01343">
    <property type="entry name" value="Peptidase_S49"/>
    <property type="match status" value="2"/>
</dbReference>
<evidence type="ECO:0000256" key="3">
    <source>
        <dbReference type="ARBA" id="ARBA00022670"/>
    </source>
</evidence>
<dbReference type="PIRSF" id="PIRSF001217">
    <property type="entry name" value="Protease_4_SppA"/>
    <property type="match status" value="1"/>
</dbReference>
<comment type="similarity">
    <text evidence="2">Belongs to the peptidase S49 family.</text>
</comment>
<proteinExistence type="inferred from homology"/>
<evidence type="ECO:0000256" key="4">
    <source>
        <dbReference type="ARBA" id="ARBA00022801"/>
    </source>
</evidence>
<feature type="transmembrane region" description="Helical" evidence="7">
    <location>
        <begin position="21"/>
        <end position="41"/>
    </location>
</feature>
<dbReference type="InterPro" id="IPR047272">
    <property type="entry name" value="S49_SppA_C"/>
</dbReference>
<keyword evidence="10" id="KW-1185">Reference proteome</keyword>
<keyword evidence="6 7" id="KW-0472">Membrane</keyword>
<evidence type="ECO:0000256" key="7">
    <source>
        <dbReference type="SAM" id="Phobius"/>
    </source>
</evidence>
<dbReference type="SUPFAM" id="SSF52096">
    <property type="entry name" value="ClpP/crotonase"/>
    <property type="match status" value="2"/>
</dbReference>
<dbReference type="CDD" id="cd07018">
    <property type="entry name" value="S49_SppA_67K_type"/>
    <property type="match status" value="1"/>
</dbReference>
<dbReference type="InterPro" id="IPR002142">
    <property type="entry name" value="Peptidase_S49"/>
</dbReference>
<dbReference type="InterPro" id="IPR004634">
    <property type="entry name" value="Pept_S49_pIV"/>
</dbReference>
<protein>
    <submittedName>
        <fullName evidence="9">Signal peptide peptidase SppA</fullName>
    </submittedName>
</protein>
<dbReference type="Proteomes" id="UP001143304">
    <property type="component" value="Unassembled WGS sequence"/>
</dbReference>
<dbReference type="PANTHER" id="PTHR33209:SF1">
    <property type="entry name" value="PEPTIDASE S49 DOMAIN-CONTAINING PROTEIN"/>
    <property type="match status" value="1"/>
</dbReference>
<name>A0ABT3T0K1_9GAMM</name>
<dbReference type="InterPro" id="IPR047217">
    <property type="entry name" value="S49_SppA_67K_type_N"/>
</dbReference>
<keyword evidence="7" id="KW-0812">Transmembrane</keyword>
<evidence type="ECO:0000259" key="8">
    <source>
        <dbReference type="Pfam" id="PF01343"/>
    </source>
</evidence>